<dbReference type="EMBL" id="RAQJ01000005">
    <property type="protein sequence ID" value="RKE92006.1"/>
    <property type="molecule type" value="Genomic_DNA"/>
</dbReference>
<dbReference type="InterPro" id="IPR009056">
    <property type="entry name" value="Cyt_c-like_dom"/>
</dbReference>
<feature type="domain" description="Cytochrome c" evidence="5">
    <location>
        <begin position="254"/>
        <end position="417"/>
    </location>
</feature>
<keyword evidence="1 3" id="KW-0479">Metal-binding</keyword>
<dbReference type="GO" id="GO:0020037">
    <property type="term" value="F:heme binding"/>
    <property type="evidence" value="ECO:0007669"/>
    <property type="project" value="InterPro"/>
</dbReference>
<dbReference type="OrthoDB" id="338827at2"/>
<name>A0A420DFV9_9FLAO</name>
<evidence type="ECO:0000259" key="5">
    <source>
        <dbReference type="PROSITE" id="PS51007"/>
    </source>
</evidence>
<evidence type="ECO:0000256" key="2">
    <source>
        <dbReference type="ARBA" id="ARBA00023004"/>
    </source>
</evidence>
<dbReference type="InterPro" id="IPR003961">
    <property type="entry name" value="FN3_dom"/>
</dbReference>
<sequence length="417" mass="46256">MKKLSLIFILSIFLVGCFNDDDDTIALCEKATNISSSDITDTTANITWEDANNASSYILEYGISGFALGTGTVILDIETTATLSNLVANTTYDVYVQVVCSASNVSLSSDVFSFTTLPNPVIAEYRTNLSELNLFTGDLADLNPSIYAFEYDLNSRLFSDYAHKQRFIVLPLGEKLTYDGDGLPLFPENTLIAKTFYYNIDERDESLGKKIIETRILIKQDGNWELGNYKWNESQTDAVLDTDGGDVPTTWIDSDGDTNTITYKIPSSTDCFTCHQINGNATPIGPKLRTLNFSVNGTNQLQALIDSDLLDGVTDPNTVSVLPDWTNDTNYTLEERTRAYLDINCAHCHIEGGYCELQSSLRLGYETSFDDSNIYSQRFQISARIANVIPGFSMPFIGTTIIHDEGVSLIEEYLDTL</sequence>
<reference evidence="6 7" key="1">
    <citation type="submission" date="2018-09" db="EMBL/GenBank/DDBJ databases">
        <title>Genomic Encyclopedia of Archaeal and Bacterial Type Strains, Phase II (KMG-II): from individual species to whole genera.</title>
        <authorList>
            <person name="Goeker M."/>
        </authorList>
    </citation>
    <scope>NUCLEOTIDE SEQUENCE [LARGE SCALE GENOMIC DNA]</scope>
    <source>
        <strain evidence="6 7">DSM 26283</strain>
    </source>
</reference>
<dbReference type="PROSITE" id="PS50853">
    <property type="entry name" value="FN3"/>
    <property type="match status" value="1"/>
</dbReference>
<evidence type="ECO:0000256" key="1">
    <source>
        <dbReference type="ARBA" id="ARBA00022723"/>
    </source>
</evidence>
<comment type="caution">
    <text evidence="6">The sequence shown here is derived from an EMBL/GenBank/DDBJ whole genome shotgun (WGS) entry which is preliminary data.</text>
</comment>
<keyword evidence="2 3" id="KW-0408">Iron</keyword>
<dbReference type="PROSITE" id="PS51007">
    <property type="entry name" value="CYTC"/>
    <property type="match status" value="1"/>
</dbReference>
<accession>A0A420DFV9</accession>
<evidence type="ECO:0000259" key="4">
    <source>
        <dbReference type="PROSITE" id="PS50853"/>
    </source>
</evidence>
<evidence type="ECO:0000313" key="6">
    <source>
        <dbReference type="EMBL" id="RKE92006.1"/>
    </source>
</evidence>
<keyword evidence="3" id="KW-0349">Heme</keyword>
<evidence type="ECO:0000256" key="3">
    <source>
        <dbReference type="PROSITE-ProRule" id="PRU00433"/>
    </source>
</evidence>
<feature type="domain" description="Fibronectin type-III" evidence="4">
    <location>
        <begin position="30"/>
        <end position="119"/>
    </location>
</feature>
<dbReference type="Proteomes" id="UP000284892">
    <property type="component" value="Unassembled WGS sequence"/>
</dbReference>
<evidence type="ECO:0000313" key="7">
    <source>
        <dbReference type="Proteomes" id="UP000284892"/>
    </source>
</evidence>
<protein>
    <submittedName>
        <fullName evidence="6">Putative repeat protein (TIGR03806 family)</fullName>
    </submittedName>
</protein>
<dbReference type="Pfam" id="PF00041">
    <property type="entry name" value="fn3"/>
    <property type="match status" value="1"/>
</dbReference>
<dbReference type="InterPro" id="IPR013783">
    <property type="entry name" value="Ig-like_fold"/>
</dbReference>
<keyword evidence="7" id="KW-1185">Reference proteome</keyword>
<dbReference type="SMART" id="SM00060">
    <property type="entry name" value="FN3"/>
    <property type="match status" value="1"/>
</dbReference>
<proteinExistence type="predicted"/>
<dbReference type="CDD" id="cd00063">
    <property type="entry name" value="FN3"/>
    <property type="match status" value="1"/>
</dbReference>
<dbReference type="GO" id="GO:0046872">
    <property type="term" value="F:metal ion binding"/>
    <property type="evidence" value="ECO:0007669"/>
    <property type="project" value="UniProtKB-KW"/>
</dbReference>
<dbReference type="RefSeq" id="WP_120202268.1">
    <property type="nucleotide sequence ID" value="NZ_RAQJ01000005.1"/>
</dbReference>
<dbReference type="GO" id="GO:0009055">
    <property type="term" value="F:electron transfer activity"/>
    <property type="evidence" value="ECO:0007669"/>
    <property type="project" value="InterPro"/>
</dbReference>
<dbReference type="AlphaFoldDB" id="A0A420DFV9"/>
<organism evidence="6 7">
    <name type="scientific">Ichthyenterobacterium magnum</name>
    <dbReference type="NCBI Taxonomy" id="1230530"/>
    <lineage>
        <taxon>Bacteria</taxon>
        <taxon>Pseudomonadati</taxon>
        <taxon>Bacteroidota</taxon>
        <taxon>Flavobacteriia</taxon>
        <taxon>Flavobacteriales</taxon>
        <taxon>Flavobacteriaceae</taxon>
        <taxon>Ichthyenterobacterium</taxon>
    </lineage>
</organism>
<dbReference type="InterPro" id="IPR036116">
    <property type="entry name" value="FN3_sf"/>
</dbReference>
<gene>
    <name evidence="6" type="ORF">BXY80_2438</name>
</gene>
<dbReference type="PROSITE" id="PS51257">
    <property type="entry name" value="PROKAR_LIPOPROTEIN"/>
    <property type="match status" value="1"/>
</dbReference>
<dbReference type="SUPFAM" id="SSF49265">
    <property type="entry name" value="Fibronectin type III"/>
    <property type="match status" value="1"/>
</dbReference>
<dbReference type="Gene3D" id="2.60.40.10">
    <property type="entry name" value="Immunoglobulins"/>
    <property type="match status" value="1"/>
</dbReference>